<evidence type="ECO:0000313" key="3">
    <source>
        <dbReference type="Proteomes" id="UP000799640"/>
    </source>
</evidence>
<evidence type="ECO:0000256" key="1">
    <source>
        <dbReference type="SAM" id="Phobius"/>
    </source>
</evidence>
<accession>A0A6G1HWA9</accession>
<gene>
    <name evidence="2" type="ORF">EJ06DRAFT_530332</name>
</gene>
<dbReference type="EMBL" id="ML996695">
    <property type="protein sequence ID" value="KAF2400343.1"/>
    <property type="molecule type" value="Genomic_DNA"/>
</dbReference>
<dbReference type="AlphaFoldDB" id="A0A6G1HWA9"/>
<evidence type="ECO:0000313" key="2">
    <source>
        <dbReference type="EMBL" id="KAF2400343.1"/>
    </source>
</evidence>
<keyword evidence="1" id="KW-0472">Membrane</keyword>
<feature type="transmembrane region" description="Helical" evidence="1">
    <location>
        <begin position="7"/>
        <end position="27"/>
    </location>
</feature>
<reference evidence="2" key="1">
    <citation type="journal article" date="2020" name="Stud. Mycol.">
        <title>101 Dothideomycetes genomes: a test case for predicting lifestyles and emergence of pathogens.</title>
        <authorList>
            <person name="Haridas S."/>
            <person name="Albert R."/>
            <person name="Binder M."/>
            <person name="Bloem J."/>
            <person name="Labutti K."/>
            <person name="Salamov A."/>
            <person name="Andreopoulos B."/>
            <person name="Baker S."/>
            <person name="Barry K."/>
            <person name="Bills G."/>
            <person name="Bluhm B."/>
            <person name="Cannon C."/>
            <person name="Castanera R."/>
            <person name="Culley D."/>
            <person name="Daum C."/>
            <person name="Ezra D."/>
            <person name="Gonzalez J."/>
            <person name="Henrissat B."/>
            <person name="Kuo A."/>
            <person name="Liang C."/>
            <person name="Lipzen A."/>
            <person name="Lutzoni F."/>
            <person name="Magnuson J."/>
            <person name="Mondo S."/>
            <person name="Nolan M."/>
            <person name="Ohm R."/>
            <person name="Pangilinan J."/>
            <person name="Park H.-J."/>
            <person name="Ramirez L."/>
            <person name="Alfaro M."/>
            <person name="Sun H."/>
            <person name="Tritt A."/>
            <person name="Yoshinaga Y."/>
            <person name="Zwiers L.-H."/>
            <person name="Turgeon B."/>
            <person name="Goodwin S."/>
            <person name="Spatafora J."/>
            <person name="Crous P."/>
            <person name="Grigoriev I."/>
        </authorList>
    </citation>
    <scope>NUCLEOTIDE SEQUENCE</scope>
    <source>
        <strain evidence="2">CBS 262.69</strain>
    </source>
</reference>
<protein>
    <submittedName>
        <fullName evidence="2">Uncharacterized protein</fullName>
    </submittedName>
</protein>
<organism evidence="2 3">
    <name type="scientific">Trichodelitschia bisporula</name>
    <dbReference type="NCBI Taxonomy" id="703511"/>
    <lineage>
        <taxon>Eukaryota</taxon>
        <taxon>Fungi</taxon>
        <taxon>Dikarya</taxon>
        <taxon>Ascomycota</taxon>
        <taxon>Pezizomycotina</taxon>
        <taxon>Dothideomycetes</taxon>
        <taxon>Dothideomycetes incertae sedis</taxon>
        <taxon>Phaeotrichales</taxon>
        <taxon>Phaeotrichaceae</taxon>
        <taxon>Trichodelitschia</taxon>
    </lineage>
</organism>
<name>A0A6G1HWA9_9PEZI</name>
<keyword evidence="1" id="KW-1133">Transmembrane helix</keyword>
<sequence length="60" mass="6766">MYIVGRLVACDVLIITSFFFLVVQSHFVPAASEEGWQVGMQVPRAAHTTPTKKPSYIRRD</sequence>
<keyword evidence="1" id="KW-0812">Transmembrane</keyword>
<proteinExistence type="predicted"/>
<dbReference type="Proteomes" id="UP000799640">
    <property type="component" value="Unassembled WGS sequence"/>
</dbReference>
<keyword evidence="3" id="KW-1185">Reference proteome</keyword>